<keyword evidence="3" id="KW-1185">Reference proteome</keyword>
<organism evidence="2 3">
    <name type="scientific">Roseofilum capinflatum BLCC-M114</name>
    <dbReference type="NCBI Taxonomy" id="3022440"/>
    <lineage>
        <taxon>Bacteria</taxon>
        <taxon>Bacillati</taxon>
        <taxon>Cyanobacteriota</taxon>
        <taxon>Cyanophyceae</taxon>
        <taxon>Desertifilales</taxon>
        <taxon>Desertifilaceae</taxon>
        <taxon>Roseofilum</taxon>
        <taxon>Roseofilum capinflatum</taxon>
    </lineage>
</organism>
<accession>A0ABT7BD35</accession>
<evidence type="ECO:0000256" key="1">
    <source>
        <dbReference type="SAM" id="MobiDB-lite"/>
    </source>
</evidence>
<feature type="compositionally biased region" description="Polar residues" evidence="1">
    <location>
        <begin position="1"/>
        <end position="14"/>
    </location>
</feature>
<name>A0ABT7BD35_9CYAN</name>
<evidence type="ECO:0000313" key="3">
    <source>
        <dbReference type="Proteomes" id="UP001235849"/>
    </source>
</evidence>
<dbReference type="Proteomes" id="UP001235849">
    <property type="component" value="Unassembled WGS sequence"/>
</dbReference>
<dbReference type="RefSeq" id="WP_283769331.1">
    <property type="nucleotide sequence ID" value="NZ_JAQOSO010000119.1"/>
</dbReference>
<feature type="region of interest" description="Disordered" evidence="1">
    <location>
        <begin position="1"/>
        <end position="48"/>
    </location>
</feature>
<proteinExistence type="predicted"/>
<dbReference type="EMBL" id="JAQOSO010000119">
    <property type="protein sequence ID" value="MDJ1177085.1"/>
    <property type="molecule type" value="Genomic_DNA"/>
</dbReference>
<gene>
    <name evidence="2" type="ORF">PMG25_23620</name>
</gene>
<protein>
    <recommendedName>
        <fullName evidence="4">Peptidase C39-like domain-containing protein</fullName>
    </recommendedName>
</protein>
<sequence length="362" mass="40602">MNTYPDDSSQSSQLDTHHDTTPDSSPDYHPTLPDTSTPEPYPHQWQPHSWDYTTTSLHSDPTSRSDSDLYSTYDEQSNHWNHQHYDSNQDQSWVVGHPAEEMNYWHQQQNDYSCGIAAQQSAIEHLTHHHYSEAQLSHYAEQRGWYDSAHGTPSEDFGKLLADQAHVPVESHVGANLTEISTKLSQGEEVFVGVNSTVEWLPEIIDPHLLAGQPADHIVQVIAVEPKPEIAPPTHVILNDPTSPEGRGVKIPVEQFQVAMDASHDYMASTEMHNQPSWFTSHLGNTESMTFGCKITTFSSSNNVYLNNGIVGTYNGNSFYWKNGNVAGNWNCNNHHAYTANGQDLGYAKTWSDAALLIYKQS</sequence>
<evidence type="ECO:0000313" key="2">
    <source>
        <dbReference type="EMBL" id="MDJ1177085.1"/>
    </source>
</evidence>
<evidence type="ECO:0008006" key="4">
    <source>
        <dbReference type="Google" id="ProtNLM"/>
    </source>
</evidence>
<reference evidence="2 3" key="1">
    <citation type="submission" date="2023-01" db="EMBL/GenBank/DDBJ databases">
        <title>Novel diversity within Roseofilum (Cyanobacteria; Desertifilaceae) from marine benthic mats with descriptions of four novel species.</title>
        <authorList>
            <person name="Wang Y."/>
            <person name="Berthold D.E."/>
            <person name="Hu J."/>
            <person name="Lefler F.W."/>
            <person name="Laughinghouse H.D. IV."/>
        </authorList>
    </citation>
    <scope>NUCLEOTIDE SEQUENCE [LARGE SCALE GENOMIC DNA]</scope>
    <source>
        <strain evidence="2 3">BLCC-M114</strain>
    </source>
</reference>
<comment type="caution">
    <text evidence="2">The sequence shown here is derived from an EMBL/GenBank/DDBJ whole genome shotgun (WGS) entry which is preliminary data.</text>
</comment>